<protein>
    <submittedName>
        <fullName evidence="2">Uncharacterized protein</fullName>
    </submittedName>
</protein>
<proteinExistence type="predicted"/>
<keyword evidence="3" id="KW-1185">Reference proteome</keyword>
<accession>A0ABR1LID6</accession>
<dbReference type="Proteomes" id="UP001360953">
    <property type="component" value="Unassembled WGS sequence"/>
</dbReference>
<dbReference type="GeneID" id="92029103"/>
<evidence type="ECO:0000256" key="1">
    <source>
        <dbReference type="SAM" id="MobiDB-lite"/>
    </source>
</evidence>
<gene>
    <name evidence="2" type="ORF">J3D65DRAFT_431922</name>
</gene>
<evidence type="ECO:0000313" key="3">
    <source>
        <dbReference type="Proteomes" id="UP001360953"/>
    </source>
</evidence>
<feature type="region of interest" description="Disordered" evidence="1">
    <location>
        <begin position="87"/>
        <end position="123"/>
    </location>
</feature>
<dbReference type="EMBL" id="JBBPEH010000008">
    <property type="protein sequence ID" value="KAK7534988.1"/>
    <property type="molecule type" value="Genomic_DNA"/>
</dbReference>
<organism evidence="2 3">
    <name type="scientific">Phyllosticta citribraziliensis</name>
    <dbReference type="NCBI Taxonomy" id="989973"/>
    <lineage>
        <taxon>Eukaryota</taxon>
        <taxon>Fungi</taxon>
        <taxon>Dikarya</taxon>
        <taxon>Ascomycota</taxon>
        <taxon>Pezizomycotina</taxon>
        <taxon>Dothideomycetes</taxon>
        <taxon>Dothideomycetes incertae sedis</taxon>
        <taxon>Botryosphaeriales</taxon>
        <taxon>Phyllostictaceae</taxon>
        <taxon>Phyllosticta</taxon>
    </lineage>
</organism>
<evidence type="ECO:0000313" key="2">
    <source>
        <dbReference type="EMBL" id="KAK7534988.1"/>
    </source>
</evidence>
<dbReference type="RefSeq" id="XP_066653713.1">
    <property type="nucleotide sequence ID" value="XM_066796197.1"/>
</dbReference>
<feature type="region of interest" description="Disordered" evidence="1">
    <location>
        <begin position="150"/>
        <end position="203"/>
    </location>
</feature>
<sequence>MTVIAIVVGRAVELGRRGAGGWREYVDGSVVREGQKGSGVRGRRGRERERWQYGWMDGWMDGVEIGGGMGLATVQVDGHGLGELPIGLGDPGTPPPQSTSRPAMVPPTPTPHHSLDHRPTRHHHDPFSTLCCTASTFHLSARSRLDLDFPFPSPSPSSSPQDAPRKIRHVSSLPPYPPQRPVSRRARVLSSKAQPFQSVSQSV</sequence>
<feature type="compositionally biased region" description="Polar residues" evidence="1">
    <location>
        <begin position="191"/>
        <end position="203"/>
    </location>
</feature>
<comment type="caution">
    <text evidence="2">The sequence shown here is derived from an EMBL/GenBank/DDBJ whole genome shotgun (WGS) entry which is preliminary data.</text>
</comment>
<name>A0ABR1LID6_9PEZI</name>
<reference evidence="2 3" key="1">
    <citation type="submission" date="2024-04" db="EMBL/GenBank/DDBJ databases">
        <title>Phyllosticta paracitricarpa is synonymous to the EU quarantine fungus P. citricarpa based on phylogenomic analyses.</title>
        <authorList>
            <consortium name="Lawrence Berkeley National Laboratory"/>
            <person name="Van ingen-buijs V.A."/>
            <person name="Van westerhoven A.C."/>
            <person name="Haridas S."/>
            <person name="Skiadas P."/>
            <person name="Martin F."/>
            <person name="Groenewald J.Z."/>
            <person name="Crous P.W."/>
            <person name="Seidl M.F."/>
        </authorList>
    </citation>
    <scope>NUCLEOTIDE SEQUENCE [LARGE SCALE GENOMIC DNA]</scope>
    <source>
        <strain evidence="2 3">CPC 17464</strain>
    </source>
</reference>